<evidence type="ECO:0000313" key="2">
    <source>
        <dbReference type="Proteomes" id="UP000598271"/>
    </source>
</evidence>
<protein>
    <recommendedName>
        <fullName evidence="3">Lipoprotein</fullName>
    </recommendedName>
</protein>
<comment type="caution">
    <text evidence="1">The sequence shown here is derived from an EMBL/GenBank/DDBJ whole genome shotgun (WGS) entry which is preliminary data.</text>
</comment>
<keyword evidence="2" id="KW-1185">Reference proteome</keyword>
<dbReference type="EMBL" id="BMXF01000001">
    <property type="protein sequence ID" value="GHB54791.1"/>
    <property type="molecule type" value="Genomic_DNA"/>
</dbReference>
<dbReference type="PROSITE" id="PS51257">
    <property type="entry name" value="PROKAR_LIPOPROTEIN"/>
    <property type="match status" value="1"/>
</dbReference>
<reference evidence="1 2" key="1">
    <citation type="journal article" date="2014" name="Int. J. Syst. Evol. Microbiol.">
        <title>Complete genome sequence of Corynebacterium casei LMG S-19264T (=DSM 44701T), isolated from a smear-ripened cheese.</title>
        <authorList>
            <consortium name="US DOE Joint Genome Institute (JGI-PGF)"/>
            <person name="Walter F."/>
            <person name="Albersmeier A."/>
            <person name="Kalinowski J."/>
            <person name="Ruckert C."/>
        </authorList>
    </citation>
    <scope>NUCLEOTIDE SEQUENCE [LARGE SCALE GENOMIC DNA]</scope>
    <source>
        <strain evidence="1 2">KCTC 12866</strain>
    </source>
</reference>
<evidence type="ECO:0000313" key="1">
    <source>
        <dbReference type="EMBL" id="GHB54791.1"/>
    </source>
</evidence>
<dbReference type="Proteomes" id="UP000598271">
    <property type="component" value="Unassembled WGS sequence"/>
</dbReference>
<name>A0A8J3D036_9BACT</name>
<dbReference type="AlphaFoldDB" id="A0A8J3D036"/>
<sequence>MNILKQKVCLLILLGMLGCQRDKDVTPKAIRLLEGKWEQTGHQTTQDGKEVWVADTTNGKVSLTFRADGVPLDENGEGLCCSPQNFLLNGKLYPIEPKSPVKPADYCALVNCASCGTVELQATENTLLWISCGGYKITYRKLP</sequence>
<gene>
    <name evidence="1" type="ORF">GCM10007390_04890</name>
</gene>
<organism evidence="1 2">
    <name type="scientific">Persicitalea jodogahamensis</name>
    <dbReference type="NCBI Taxonomy" id="402147"/>
    <lineage>
        <taxon>Bacteria</taxon>
        <taxon>Pseudomonadati</taxon>
        <taxon>Bacteroidota</taxon>
        <taxon>Cytophagia</taxon>
        <taxon>Cytophagales</taxon>
        <taxon>Spirosomataceae</taxon>
        <taxon>Persicitalea</taxon>
    </lineage>
</organism>
<proteinExistence type="predicted"/>
<accession>A0A8J3D036</accession>
<evidence type="ECO:0008006" key="3">
    <source>
        <dbReference type="Google" id="ProtNLM"/>
    </source>
</evidence>
<dbReference type="RefSeq" id="WP_189562760.1">
    <property type="nucleotide sequence ID" value="NZ_BMXF01000001.1"/>
</dbReference>